<protein>
    <submittedName>
        <fullName evidence="2">Uncharacterized protein</fullName>
    </submittedName>
</protein>
<comment type="caution">
    <text evidence="2">The sequence shown here is derived from an EMBL/GenBank/DDBJ whole genome shotgun (WGS) entry which is preliminary data.</text>
</comment>
<keyword evidence="3" id="KW-1185">Reference proteome</keyword>
<dbReference type="AlphaFoldDB" id="A0A9Q3ER03"/>
<feature type="compositionally biased region" description="Polar residues" evidence="1">
    <location>
        <begin position="256"/>
        <end position="268"/>
    </location>
</feature>
<proteinExistence type="predicted"/>
<dbReference type="Proteomes" id="UP000765509">
    <property type="component" value="Unassembled WGS sequence"/>
</dbReference>
<sequence>MAKRSGCSIVPVKPNLAQNTSGEPRCLHPLHNPTISLTSSLVYWPAHSLSSFGIKINQEILTGNCYLRIRSVCYAQAMATSEPKTDLLSGISNTDDTQALWPQVNLVVFRAPEKKQIESIETAYQKLEHSILQLKALYDKNSWNGKTQKGVNMIDVPRTLDSCREHISYLLGLNTKETQSQVIVESPQMTTARKATFIEAFSKIGPPNLSPKICSWMIRKAYKKLAQPKSENFVTDFSLKKETPRLNIENGEPAKTPTSGGNRPCSSKTAEESSIAALFAHLQNIWFSFYLLAERSKIAHNSRLLEASGGRFVLETIQFMHNFGLITPTHLRKFFELKDTLHWTVEYLLEYTSVLQVETWSSTRYMNPDWLDRKSAFAEGFLLFCAREFDQELKKRLNRLFLTITSSRLKGIKQKQIQPQEASEFDAILACIKKSFQELPFVSGGTVNDEVTKMINLSSFFFRRQPYSTDMIKKREFLVNLQLLKFLTIYEKENFTKCFENNKELIYLEMQIDLVYTALEANQVKQQQDEKLGQTIEMYKQLGVRLLRYEKSESLECAFDEYTMAESVLKFTNLNNFDVVDIEKGLWKSEIAVSGSN</sequence>
<accession>A0A9Q3ER03</accession>
<dbReference type="EMBL" id="AVOT02031843">
    <property type="protein sequence ID" value="MBW0525484.1"/>
    <property type="molecule type" value="Genomic_DNA"/>
</dbReference>
<feature type="region of interest" description="Disordered" evidence="1">
    <location>
        <begin position="248"/>
        <end position="268"/>
    </location>
</feature>
<evidence type="ECO:0000256" key="1">
    <source>
        <dbReference type="SAM" id="MobiDB-lite"/>
    </source>
</evidence>
<gene>
    <name evidence="2" type="ORF">O181_065199</name>
</gene>
<organism evidence="2 3">
    <name type="scientific">Austropuccinia psidii MF-1</name>
    <dbReference type="NCBI Taxonomy" id="1389203"/>
    <lineage>
        <taxon>Eukaryota</taxon>
        <taxon>Fungi</taxon>
        <taxon>Dikarya</taxon>
        <taxon>Basidiomycota</taxon>
        <taxon>Pucciniomycotina</taxon>
        <taxon>Pucciniomycetes</taxon>
        <taxon>Pucciniales</taxon>
        <taxon>Sphaerophragmiaceae</taxon>
        <taxon>Austropuccinia</taxon>
    </lineage>
</organism>
<evidence type="ECO:0000313" key="2">
    <source>
        <dbReference type="EMBL" id="MBW0525484.1"/>
    </source>
</evidence>
<evidence type="ECO:0000313" key="3">
    <source>
        <dbReference type="Proteomes" id="UP000765509"/>
    </source>
</evidence>
<name>A0A9Q3ER03_9BASI</name>
<reference evidence="2" key="1">
    <citation type="submission" date="2021-03" db="EMBL/GenBank/DDBJ databases">
        <title>Draft genome sequence of rust myrtle Austropuccinia psidii MF-1, a brazilian biotype.</title>
        <authorList>
            <person name="Quecine M.C."/>
            <person name="Pachon D.M.R."/>
            <person name="Bonatelli M.L."/>
            <person name="Correr F.H."/>
            <person name="Franceschini L.M."/>
            <person name="Leite T.F."/>
            <person name="Margarido G.R.A."/>
            <person name="Almeida C.A."/>
            <person name="Ferrarezi J.A."/>
            <person name="Labate C.A."/>
        </authorList>
    </citation>
    <scope>NUCLEOTIDE SEQUENCE</scope>
    <source>
        <strain evidence="2">MF-1</strain>
    </source>
</reference>